<dbReference type="InterPro" id="IPR052667">
    <property type="entry name" value="E3_ubiquitin-ligase_RING"/>
</dbReference>
<reference evidence="7 8" key="1">
    <citation type="submission" date="2020-06" db="EMBL/GenBank/DDBJ databases">
        <title>WGS assembly of Ceratodon purpureus strain R40.</title>
        <authorList>
            <person name="Carey S.B."/>
            <person name="Jenkins J."/>
            <person name="Shu S."/>
            <person name="Lovell J.T."/>
            <person name="Sreedasyam A."/>
            <person name="Maumus F."/>
            <person name="Tiley G.P."/>
            <person name="Fernandez-Pozo N."/>
            <person name="Barry K."/>
            <person name="Chen C."/>
            <person name="Wang M."/>
            <person name="Lipzen A."/>
            <person name="Daum C."/>
            <person name="Saski C.A."/>
            <person name="Payton A.C."/>
            <person name="Mcbreen J.C."/>
            <person name="Conrad R.E."/>
            <person name="Kollar L.M."/>
            <person name="Olsson S."/>
            <person name="Huttunen S."/>
            <person name="Landis J.B."/>
            <person name="Wickett N.J."/>
            <person name="Johnson M.G."/>
            <person name="Rensing S.A."/>
            <person name="Grimwood J."/>
            <person name="Schmutz J."/>
            <person name="Mcdaniel S.F."/>
        </authorList>
    </citation>
    <scope>NUCLEOTIDE SEQUENCE [LARGE SCALE GENOMIC DNA]</scope>
    <source>
        <strain evidence="7 8">R40</strain>
    </source>
</reference>
<evidence type="ECO:0000256" key="4">
    <source>
        <dbReference type="PROSITE-ProRule" id="PRU00175"/>
    </source>
</evidence>
<keyword evidence="5" id="KW-1133">Transmembrane helix</keyword>
<evidence type="ECO:0000313" key="8">
    <source>
        <dbReference type="Proteomes" id="UP000822688"/>
    </source>
</evidence>
<dbReference type="InterPro" id="IPR013083">
    <property type="entry name" value="Znf_RING/FYVE/PHD"/>
</dbReference>
<keyword evidence="5" id="KW-0812">Transmembrane</keyword>
<dbReference type="PANTHER" id="PTHR47156:SF10">
    <property type="entry name" value="E3 UBIQUITIN-PROTEIN LIGASE TRIM-21-RELATED"/>
    <property type="match status" value="1"/>
</dbReference>
<feature type="transmembrane region" description="Helical" evidence="5">
    <location>
        <begin position="198"/>
        <end position="220"/>
    </location>
</feature>
<dbReference type="GO" id="GO:0008270">
    <property type="term" value="F:zinc ion binding"/>
    <property type="evidence" value="ECO:0007669"/>
    <property type="project" value="UniProtKB-KW"/>
</dbReference>
<comment type="caution">
    <text evidence="7">The sequence shown here is derived from an EMBL/GenBank/DDBJ whole genome shotgun (WGS) entry which is preliminary data.</text>
</comment>
<dbReference type="EMBL" id="CM026427">
    <property type="protein sequence ID" value="KAG0570556.1"/>
    <property type="molecule type" value="Genomic_DNA"/>
</dbReference>
<evidence type="ECO:0000313" key="7">
    <source>
        <dbReference type="EMBL" id="KAG0570556.1"/>
    </source>
</evidence>
<dbReference type="Pfam" id="PF13445">
    <property type="entry name" value="zf-RING_UBOX"/>
    <property type="match status" value="1"/>
</dbReference>
<keyword evidence="5" id="KW-0472">Membrane</keyword>
<dbReference type="Gene3D" id="3.30.40.10">
    <property type="entry name" value="Zinc/RING finger domain, C3HC4 (zinc finger)"/>
    <property type="match status" value="1"/>
</dbReference>
<evidence type="ECO:0000259" key="6">
    <source>
        <dbReference type="PROSITE" id="PS50089"/>
    </source>
</evidence>
<evidence type="ECO:0000256" key="1">
    <source>
        <dbReference type="ARBA" id="ARBA00022723"/>
    </source>
</evidence>
<protein>
    <recommendedName>
        <fullName evidence="6">RING-type domain-containing protein</fullName>
    </recommendedName>
</protein>
<feature type="domain" description="RING-type" evidence="6">
    <location>
        <begin position="45"/>
        <end position="93"/>
    </location>
</feature>
<dbReference type="InterPro" id="IPR001841">
    <property type="entry name" value="Znf_RING"/>
</dbReference>
<dbReference type="PROSITE" id="PS00518">
    <property type="entry name" value="ZF_RING_1"/>
    <property type="match status" value="1"/>
</dbReference>
<evidence type="ECO:0000256" key="3">
    <source>
        <dbReference type="ARBA" id="ARBA00022833"/>
    </source>
</evidence>
<dbReference type="SUPFAM" id="SSF57850">
    <property type="entry name" value="RING/U-box"/>
    <property type="match status" value="1"/>
</dbReference>
<dbReference type="InterPro" id="IPR027370">
    <property type="entry name" value="Znf-RING_euk"/>
</dbReference>
<name>A0A8T0HFL1_CERPU</name>
<evidence type="ECO:0000256" key="5">
    <source>
        <dbReference type="SAM" id="Phobius"/>
    </source>
</evidence>
<dbReference type="PROSITE" id="PS50089">
    <property type="entry name" value="ZF_RING_2"/>
    <property type="match status" value="1"/>
</dbReference>
<proteinExistence type="predicted"/>
<keyword evidence="3" id="KW-0862">Zinc</keyword>
<dbReference type="CDD" id="cd16587">
    <property type="entry name" value="RING-HC_TRIM32_C-VII"/>
    <property type="match status" value="1"/>
</dbReference>
<dbReference type="AlphaFoldDB" id="A0A8T0HFL1"/>
<gene>
    <name evidence="7" type="ORF">KC19_6G170500</name>
</gene>
<sequence>MYKPTSSRNDLQSWWSGEPSVEMEEQEIVQKVQVKRNSSMQLPDCPVCWDGFDDGPRMPRLLHCGHTICQVCLEHLLFESGLGQRCVRCPECRGVCVWRGLHELPKNYILLRVLSASSSTYKPTEISPRPIQWPELPLILQISHLSSLIIEHIPRMIERKLWDLGKLLWALTAMLVFLPLSFAHMVLAWTTAVLGSFVFLWFSLGSMGIAVFMFFTWCCYNIAQFLLDLGWGYCNRVRSRAMPLFNPYY</sequence>
<dbReference type="PANTHER" id="PTHR47156">
    <property type="entry name" value="PROTEIN CBG20824"/>
    <property type="match status" value="1"/>
</dbReference>
<accession>A0A8T0HFL1</accession>
<keyword evidence="8" id="KW-1185">Reference proteome</keyword>
<dbReference type="Proteomes" id="UP000822688">
    <property type="component" value="Chromosome 6"/>
</dbReference>
<evidence type="ECO:0000256" key="2">
    <source>
        <dbReference type="ARBA" id="ARBA00022771"/>
    </source>
</evidence>
<feature type="transmembrane region" description="Helical" evidence="5">
    <location>
        <begin position="167"/>
        <end position="192"/>
    </location>
</feature>
<dbReference type="InterPro" id="IPR017907">
    <property type="entry name" value="Znf_RING_CS"/>
</dbReference>
<keyword evidence="1" id="KW-0479">Metal-binding</keyword>
<organism evidence="7 8">
    <name type="scientific">Ceratodon purpureus</name>
    <name type="common">Fire moss</name>
    <name type="synonym">Dicranum purpureum</name>
    <dbReference type="NCBI Taxonomy" id="3225"/>
    <lineage>
        <taxon>Eukaryota</taxon>
        <taxon>Viridiplantae</taxon>
        <taxon>Streptophyta</taxon>
        <taxon>Embryophyta</taxon>
        <taxon>Bryophyta</taxon>
        <taxon>Bryophytina</taxon>
        <taxon>Bryopsida</taxon>
        <taxon>Dicranidae</taxon>
        <taxon>Pseudoditrichales</taxon>
        <taxon>Ditrichaceae</taxon>
        <taxon>Ceratodon</taxon>
    </lineage>
</organism>
<keyword evidence="2 4" id="KW-0863">Zinc-finger</keyword>
<dbReference type="SMART" id="SM00184">
    <property type="entry name" value="RING"/>
    <property type="match status" value="1"/>
</dbReference>